<dbReference type="STRING" id="665467.SAMN02982931_02839"/>
<keyword evidence="2" id="KW-1185">Reference proteome</keyword>
<organism evidence="1 2">
    <name type="scientific">Bauldia litoralis</name>
    <dbReference type="NCBI Taxonomy" id="665467"/>
    <lineage>
        <taxon>Bacteria</taxon>
        <taxon>Pseudomonadati</taxon>
        <taxon>Pseudomonadota</taxon>
        <taxon>Alphaproteobacteria</taxon>
        <taxon>Hyphomicrobiales</taxon>
        <taxon>Kaistiaceae</taxon>
        <taxon>Bauldia</taxon>
    </lineage>
</organism>
<dbReference type="AlphaFoldDB" id="A0A1G6CWF9"/>
<dbReference type="Proteomes" id="UP000199071">
    <property type="component" value="Unassembled WGS sequence"/>
</dbReference>
<dbReference type="OrthoDB" id="9806367at2"/>
<dbReference type="RefSeq" id="WP_090877088.1">
    <property type="nucleotide sequence ID" value="NZ_FMXQ01000005.1"/>
</dbReference>
<accession>A0A1G6CWF9</accession>
<proteinExistence type="predicted"/>
<name>A0A1G6CWF9_9HYPH</name>
<gene>
    <name evidence="1" type="ORF">SAMN02982931_02839</name>
</gene>
<protein>
    <recommendedName>
        <fullName evidence="3">DUF2948 family protein</fullName>
    </recommendedName>
</protein>
<dbReference type="Pfam" id="PF11164">
    <property type="entry name" value="DUF2948"/>
    <property type="match status" value="1"/>
</dbReference>
<evidence type="ECO:0000313" key="2">
    <source>
        <dbReference type="Proteomes" id="UP000199071"/>
    </source>
</evidence>
<evidence type="ECO:0008006" key="3">
    <source>
        <dbReference type="Google" id="ProtNLM"/>
    </source>
</evidence>
<dbReference type="InterPro" id="IPR021335">
    <property type="entry name" value="DUF2948"/>
</dbReference>
<evidence type="ECO:0000313" key="1">
    <source>
        <dbReference type="EMBL" id="SDB37191.1"/>
    </source>
</evidence>
<sequence length="152" mass="16720">MSEPDCLKLLALDDEDLAILSAHVQDAVLKVGDLTYLPRESRFALVVNRFIWEKCDGKRADFERRRTALVFDRVKAVSTSRLRRDRPDAVLELLAISFEATDAPGGTLTLVFAGGAAVRLEVECIETRLADLGAAWATSKKPEHDLSDPAPA</sequence>
<dbReference type="EMBL" id="FMXQ01000005">
    <property type="protein sequence ID" value="SDB37191.1"/>
    <property type="molecule type" value="Genomic_DNA"/>
</dbReference>
<reference evidence="1 2" key="1">
    <citation type="submission" date="2016-10" db="EMBL/GenBank/DDBJ databases">
        <authorList>
            <person name="de Groot N.N."/>
        </authorList>
    </citation>
    <scope>NUCLEOTIDE SEQUENCE [LARGE SCALE GENOMIC DNA]</scope>
    <source>
        <strain evidence="1 2">ATCC 35022</strain>
    </source>
</reference>